<evidence type="ECO:0000256" key="2">
    <source>
        <dbReference type="ARBA" id="ARBA00022854"/>
    </source>
</evidence>
<keyword evidence="2" id="KW-0960">Knottin</keyword>
<feature type="signal peptide" evidence="4">
    <location>
        <begin position="1"/>
        <end position="19"/>
    </location>
</feature>
<dbReference type="AlphaFoldDB" id="A0A0A2VUF6"/>
<evidence type="ECO:0000313" key="5">
    <source>
        <dbReference type="EMBL" id="KGQ09785.1"/>
    </source>
</evidence>
<reference evidence="5 6" key="1">
    <citation type="submission" date="2012-10" db="EMBL/GenBank/DDBJ databases">
        <title>Genome sequencing and analysis of entomopathogenic fungi Beauveria bassiana D1-5.</title>
        <authorList>
            <person name="Li Q."/>
            <person name="Wang L."/>
            <person name="Zhang Z."/>
            <person name="Wang Q."/>
            <person name="Ren J."/>
            <person name="Wang M."/>
            <person name="Xu W."/>
            <person name="Wang J."/>
            <person name="Lu Y."/>
            <person name="Du Q."/>
            <person name="Sun Z."/>
        </authorList>
    </citation>
    <scope>NUCLEOTIDE SEQUENCE [LARGE SCALE GENOMIC DNA]</scope>
    <source>
        <strain evidence="5 6">D1-5</strain>
    </source>
</reference>
<dbReference type="Pfam" id="PF11410">
    <property type="entry name" value="Antifungal_pept"/>
    <property type="match status" value="2"/>
</dbReference>
<dbReference type="OrthoDB" id="4865510at2759"/>
<gene>
    <name evidence="5" type="ORF">BBAD15_g4888</name>
</gene>
<keyword evidence="3" id="KW-1015">Disulfide bond</keyword>
<evidence type="ECO:0000313" key="6">
    <source>
        <dbReference type="Proteomes" id="UP000030106"/>
    </source>
</evidence>
<keyword evidence="1" id="KW-0929">Antimicrobial</keyword>
<dbReference type="InterPro" id="IPR009101">
    <property type="entry name" value="Gurmarin/antifun_pep"/>
</dbReference>
<sequence length="117" mass="11873">MKVLASVLAITMAVASVNAVAIEPMADLEARCLANGKRCKANGSMGTCCSGFCLAQGNNVGKCAKKSFAVADEEAVADIEARCLGNGKKCKANGSMGTCCSGFCLAQGNKVGVCKKK</sequence>
<name>A0A0A2VUF6_BEABA</name>
<dbReference type="Proteomes" id="UP000030106">
    <property type="component" value="Unassembled WGS sequence"/>
</dbReference>
<dbReference type="HOGENOM" id="CLU_2084430_0_0_1"/>
<feature type="chain" id="PRO_5001995976" evidence="4">
    <location>
        <begin position="20"/>
        <end position="117"/>
    </location>
</feature>
<comment type="caution">
    <text evidence="5">The sequence shown here is derived from an EMBL/GenBank/DDBJ whole genome shotgun (WGS) entry which is preliminary data.</text>
</comment>
<dbReference type="SUPFAM" id="SSF57048">
    <property type="entry name" value="Gurmarin-like"/>
    <property type="match status" value="2"/>
</dbReference>
<evidence type="ECO:0000256" key="3">
    <source>
        <dbReference type="ARBA" id="ARBA00023157"/>
    </source>
</evidence>
<accession>A0A0A2VUF6</accession>
<keyword evidence="4" id="KW-0732">Signal</keyword>
<protein>
    <submittedName>
        <fullName evidence="5">Uncharacterized protein</fullName>
    </submittedName>
</protein>
<organism evidence="5 6">
    <name type="scientific">Beauveria bassiana D1-5</name>
    <dbReference type="NCBI Taxonomy" id="1245745"/>
    <lineage>
        <taxon>Eukaryota</taxon>
        <taxon>Fungi</taxon>
        <taxon>Dikarya</taxon>
        <taxon>Ascomycota</taxon>
        <taxon>Pezizomycotina</taxon>
        <taxon>Sordariomycetes</taxon>
        <taxon>Hypocreomycetidae</taxon>
        <taxon>Hypocreales</taxon>
        <taxon>Cordycipitaceae</taxon>
        <taxon>Beauveria</taxon>
    </lineage>
</organism>
<evidence type="ECO:0000256" key="1">
    <source>
        <dbReference type="ARBA" id="ARBA00022529"/>
    </source>
</evidence>
<dbReference type="EMBL" id="ANFO01000403">
    <property type="protein sequence ID" value="KGQ09785.1"/>
    <property type="molecule type" value="Genomic_DNA"/>
</dbReference>
<proteinExistence type="predicted"/>
<dbReference type="InterPro" id="IPR024206">
    <property type="entry name" value="Gurmarin/antimicrobial_peptd"/>
</dbReference>
<evidence type="ECO:0000256" key="4">
    <source>
        <dbReference type="SAM" id="SignalP"/>
    </source>
</evidence>